<sequence>MKIQEALIKAYNILKEQNIETYMLDAQLLMCSVIKKDKLFITMNKDFELSKREKDEFFRLVNIRKDKMPVKYILGECEFMGINFKVKQGVLIPRPDTEILVEEAMKYIKELGIKNICDVCCGSGAIGLSIANYFKNVEVTLYDISEVAYEVTKENINNLKLAKSTKVEISDLLEKAIVNGLKFDMIVSNPPYIRKDVIPTLMDDVKDYEPYTALCGGEDGLEFYRKITEQSLKVLKKNGVLAYEIGYDQNKEVKNILKSNGFVDIRCVKDLSGNDRVVIGIKS</sequence>
<evidence type="ECO:0000313" key="9">
    <source>
        <dbReference type="Proteomes" id="UP000075531"/>
    </source>
</evidence>
<dbReference type="SUPFAM" id="SSF53335">
    <property type="entry name" value="S-adenosyl-L-methionine-dependent methyltransferases"/>
    <property type="match status" value="1"/>
</dbReference>
<comment type="function">
    <text evidence="5">Methylates the class 1 translation termination release factors RF1/PrfA and RF2/PrfB on the glutamine residue of the universally conserved GGQ motif.</text>
</comment>
<organism evidence="8 9">
    <name type="scientific">Clostridium tepidiprofundi DSM 19306</name>
    <dbReference type="NCBI Taxonomy" id="1121338"/>
    <lineage>
        <taxon>Bacteria</taxon>
        <taxon>Bacillati</taxon>
        <taxon>Bacillota</taxon>
        <taxon>Clostridia</taxon>
        <taxon>Eubacteriales</taxon>
        <taxon>Clostridiaceae</taxon>
        <taxon>Clostridium</taxon>
    </lineage>
</organism>
<feature type="domain" description="Methyltransferase small" evidence="6">
    <location>
        <begin position="112"/>
        <end position="194"/>
    </location>
</feature>
<evidence type="ECO:0000256" key="4">
    <source>
        <dbReference type="ARBA" id="ARBA00048391"/>
    </source>
</evidence>
<dbReference type="EMBL" id="LTBA01000008">
    <property type="protein sequence ID" value="KYH34926.1"/>
    <property type="molecule type" value="Genomic_DNA"/>
</dbReference>
<dbReference type="OrthoDB" id="9800643at2"/>
<keyword evidence="2 5" id="KW-0808">Transferase</keyword>
<gene>
    <name evidence="5 8" type="primary">prmC</name>
    <name evidence="8" type="ORF">CLTEP_10900</name>
</gene>
<dbReference type="InterPro" id="IPR004556">
    <property type="entry name" value="HemK-like"/>
</dbReference>
<accession>A0A151B4V8</accession>
<keyword evidence="1 5" id="KW-0489">Methyltransferase</keyword>
<dbReference type="GO" id="GO:0032259">
    <property type="term" value="P:methylation"/>
    <property type="evidence" value="ECO:0007669"/>
    <property type="project" value="UniProtKB-KW"/>
</dbReference>
<dbReference type="InterPro" id="IPR002052">
    <property type="entry name" value="DNA_methylase_N6_adenine_CS"/>
</dbReference>
<dbReference type="Proteomes" id="UP000075531">
    <property type="component" value="Unassembled WGS sequence"/>
</dbReference>
<dbReference type="GO" id="GO:0102559">
    <property type="term" value="F:peptide chain release factor N(5)-glutamine methyltransferase activity"/>
    <property type="evidence" value="ECO:0007669"/>
    <property type="project" value="UniProtKB-EC"/>
</dbReference>
<comment type="catalytic activity">
    <reaction evidence="4 5">
        <text>L-glutaminyl-[peptide chain release factor] + S-adenosyl-L-methionine = N(5)-methyl-L-glutaminyl-[peptide chain release factor] + S-adenosyl-L-homocysteine + H(+)</text>
        <dbReference type="Rhea" id="RHEA:42896"/>
        <dbReference type="Rhea" id="RHEA-COMP:10271"/>
        <dbReference type="Rhea" id="RHEA-COMP:10272"/>
        <dbReference type="ChEBI" id="CHEBI:15378"/>
        <dbReference type="ChEBI" id="CHEBI:30011"/>
        <dbReference type="ChEBI" id="CHEBI:57856"/>
        <dbReference type="ChEBI" id="CHEBI:59789"/>
        <dbReference type="ChEBI" id="CHEBI:61891"/>
        <dbReference type="EC" id="2.1.1.297"/>
    </reaction>
</comment>
<dbReference type="PATRIC" id="fig|1121338.3.peg.1123"/>
<dbReference type="PANTHER" id="PTHR18895:SF74">
    <property type="entry name" value="MTRF1L RELEASE FACTOR GLUTAMINE METHYLTRANSFERASE"/>
    <property type="match status" value="1"/>
</dbReference>
<comment type="similarity">
    <text evidence="5">Belongs to the protein N5-glutamine methyltransferase family. PrmC subfamily.</text>
</comment>
<evidence type="ECO:0000256" key="3">
    <source>
        <dbReference type="ARBA" id="ARBA00022691"/>
    </source>
</evidence>
<dbReference type="InterPro" id="IPR029063">
    <property type="entry name" value="SAM-dependent_MTases_sf"/>
</dbReference>
<evidence type="ECO:0000256" key="1">
    <source>
        <dbReference type="ARBA" id="ARBA00022603"/>
    </source>
</evidence>
<feature type="binding site" evidence="5">
    <location>
        <position position="189"/>
    </location>
    <ligand>
        <name>S-adenosyl-L-methionine</name>
        <dbReference type="ChEBI" id="CHEBI:59789"/>
    </ligand>
</feature>
<comment type="caution">
    <text evidence="5">Lacks conserved residue(s) required for the propagation of feature annotation.</text>
</comment>
<keyword evidence="9" id="KW-1185">Reference proteome</keyword>
<dbReference type="CDD" id="cd02440">
    <property type="entry name" value="AdoMet_MTases"/>
    <property type="match status" value="1"/>
</dbReference>
<dbReference type="AlphaFoldDB" id="A0A151B4V8"/>
<keyword evidence="3 5" id="KW-0949">S-adenosyl-L-methionine</keyword>
<dbReference type="PROSITE" id="PS00092">
    <property type="entry name" value="N6_MTASE"/>
    <property type="match status" value="1"/>
</dbReference>
<dbReference type="PANTHER" id="PTHR18895">
    <property type="entry name" value="HEMK METHYLTRANSFERASE"/>
    <property type="match status" value="1"/>
</dbReference>
<dbReference type="PRINTS" id="PR00507">
    <property type="entry name" value="N12N6MTFRASE"/>
</dbReference>
<dbReference type="EC" id="2.1.1.297" evidence="5"/>
<dbReference type="Pfam" id="PF17827">
    <property type="entry name" value="PrmC_N"/>
    <property type="match status" value="1"/>
</dbReference>
<feature type="binding site" evidence="5">
    <location>
        <position position="143"/>
    </location>
    <ligand>
        <name>S-adenosyl-L-methionine</name>
        <dbReference type="ChEBI" id="CHEBI:59789"/>
    </ligand>
</feature>
<name>A0A151B4V8_9CLOT</name>
<dbReference type="Gene3D" id="1.10.8.10">
    <property type="entry name" value="DNA helicase RuvA subunit, C-terminal domain"/>
    <property type="match status" value="1"/>
</dbReference>
<evidence type="ECO:0000313" key="8">
    <source>
        <dbReference type="EMBL" id="KYH34926.1"/>
    </source>
</evidence>
<dbReference type="InterPro" id="IPR007848">
    <property type="entry name" value="Small_mtfrase_dom"/>
</dbReference>
<dbReference type="RefSeq" id="WP_066823706.1">
    <property type="nucleotide sequence ID" value="NZ_LTBA01000008.1"/>
</dbReference>
<dbReference type="InterPro" id="IPR050320">
    <property type="entry name" value="N5-glutamine_MTase"/>
</dbReference>
<dbReference type="STRING" id="1121338.CLTEP_10900"/>
<dbReference type="HAMAP" id="MF_02126">
    <property type="entry name" value="RF_methyltr_PrmC"/>
    <property type="match status" value="1"/>
</dbReference>
<feature type="domain" description="Release factor glutamine methyltransferase N-terminal" evidence="7">
    <location>
        <begin position="5"/>
        <end position="75"/>
    </location>
</feature>
<reference evidence="8 9" key="1">
    <citation type="submission" date="2016-02" db="EMBL/GenBank/DDBJ databases">
        <title>Genome sequence of Clostridium tepidiprofundi DSM 19306.</title>
        <authorList>
            <person name="Poehlein A."/>
            <person name="Daniel R."/>
        </authorList>
    </citation>
    <scope>NUCLEOTIDE SEQUENCE [LARGE SCALE GENOMIC DNA]</scope>
    <source>
        <strain evidence="8 9">DSM 19306</strain>
    </source>
</reference>
<evidence type="ECO:0000256" key="2">
    <source>
        <dbReference type="ARBA" id="ARBA00022679"/>
    </source>
</evidence>
<evidence type="ECO:0000259" key="7">
    <source>
        <dbReference type="Pfam" id="PF17827"/>
    </source>
</evidence>
<feature type="binding site" evidence="5">
    <location>
        <begin position="189"/>
        <end position="192"/>
    </location>
    <ligand>
        <name>substrate</name>
    </ligand>
</feature>
<evidence type="ECO:0000256" key="5">
    <source>
        <dbReference type="HAMAP-Rule" id="MF_02126"/>
    </source>
</evidence>
<dbReference type="Gene3D" id="3.40.50.150">
    <property type="entry name" value="Vaccinia Virus protein VP39"/>
    <property type="match status" value="1"/>
</dbReference>
<dbReference type="GO" id="GO:0003676">
    <property type="term" value="F:nucleic acid binding"/>
    <property type="evidence" value="ECO:0007669"/>
    <property type="project" value="InterPro"/>
</dbReference>
<protein>
    <recommendedName>
        <fullName evidence="5">Release factor glutamine methyltransferase</fullName>
        <shortName evidence="5">RF MTase</shortName>
        <ecNumber evidence="5">2.1.1.297</ecNumber>
    </recommendedName>
    <alternativeName>
        <fullName evidence="5">N5-glutamine methyltransferase PrmC</fullName>
    </alternativeName>
    <alternativeName>
        <fullName evidence="5">Protein-(glutamine-N5) MTase PrmC</fullName>
    </alternativeName>
    <alternativeName>
        <fullName evidence="5">Protein-glutamine N-methyltransferase PrmC</fullName>
    </alternativeName>
</protein>
<dbReference type="Pfam" id="PF05175">
    <property type="entry name" value="MTS"/>
    <property type="match status" value="1"/>
</dbReference>
<dbReference type="InterPro" id="IPR040758">
    <property type="entry name" value="PrmC_N"/>
</dbReference>
<dbReference type="NCBIfam" id="TIGR00536">
    <property type="entry name" value="hemK_fam"/>
    <property type="match status" value="1"/>
</dbReference>
<proteinExistence type="inferred from homology"/>
<comment type="caution">
    <text evidence="8">The sequence shown here is derived from an EMBL/GenBank/DDBJ whole genome shotgun (WGS) entry which is preliminary data.</text>
</comment>
<dbReference type="InterPro" id="IPR019874">
    <property type="entry name" value="RF_methyltr_PrmC"/>
</dbReference>
<dbReference type="NCBIfam" id="TIGR03534">
    <property type="entry name" value="RF_mod_PrmC"/>
    <property type="match status" value="1"/>
</dbReference>
<evidence type="ECO:0000259" key="6">
    <source>
        <dbReference type="Pfam" id="PF05175"/>
    </source>
</evidence>